<evidence type="ECO:0000313" key="2">
    <source>
        <dbReference type="EMBL" id="KAF2484082.1"/>
    </source>
</evidence>
<keyword evidence="3" id="KW-1185">Reference proteome</keyword>
<accession>A0A6A6PVM7</accession>
<organism evidence="2 3">
    <name type="scientific">Neohortaea acidophila</name>
    <dbReference type="NCBI Taxonomy" id="245834"/>
    <lineage>
        <taxon>Eukaryota</taxon>
        <taxon>Fungi</taxon>
        <taxon>Dikarya</taxon>
        <taxon>Ascomycota</taxon>
        <taxon>Pezizomycotina</taxon>
        <taxon>Dothideomycetes</taxon>
        <taxon>Dothideomycetidae</taxon>
        <taxon>Mycosphaerellales</taxon>
        <taxon>Teratosphaeriaceae</taxon>
        <taxon>Neohortaea</taxon>
    </lineage>
</organism>
<feature type="domain" description="Lipocalin-like" evidence="1">
    <location>
        <begin position="21"/>
        <end position="168"/>
    </location>
</feature>
<dbReference type="Pfam" id="PF13924">
    <property type="entry name" value="Lipocalin_5"/>
    <property type="match status" value="1"/>
</dbReference>
<evidence type="ECO:0000313" key="3">
    <source>
        <dbReference type="Proteomes" id="UP000799767"/>
    </source>
</evidence>
<dbReference type="OrthoDB" id="3904217at2759"/>
<proteinExistence type="predicted"/>
<dbReference type="RefSeq" id="XP_033590652.1">
    <property type="nucleotide sequence ID" value="XM_033736914.1"/>
</dbReference>
<name>A0A6A6PVM7_9PEZI</name>
<dbReference type="AlphaFoldDB" id="A0A6A6PVM7"/>
<evidence type="ECO:0000259" key="1">
    <source>
        <dbReference type="Pfam" id="PF13924"/>
    </source>
</evidence>
<dbReference type="Proteomes" id="UP000799767">
    <property type="component" value="Unassembled WGS sequence"/>
</dbReference>
<reference evidence="2" key="1">
    <citation type="journal article" date="2020" name="Stud. Mycol.">
        <title>101 Dothideomycetes genomes: a test case for predicting lifestyles and emergence of pathogens.</title>
        <authorList>
            <person name="Haridas S."/>
            <person name="Albert R."/>
            <person name="Binder M."/>
            <person name="Bloem J."/>
            <person name="Labutti K."/>
            <person name="Salamov A."/>
            <person name="Andreopoulos B."/>
            <person name="Baker S."/>
            <person name="Barry K."/>
            <person name="Bills G."/>
            <person name="Bluhm B."/>
            <person name="Cannon C."/>
            <person name="Castanera R."/>
            <person name="Culley D."/>
            <person name="Daum C."/>
            <person name="Ezra D."/>
            <person name="Gonzalez J."/>
            <person name="Henrissat B."/>
            <person name="Kuo A."/>
            <person name="Liang C."/>
            <person name="Lipzen A."/>
            <person name="Lutzoni F."/>
            <person name="Magnuson J."/>
            <person name="Mondo S."/>
            <person name="Nolan M."/>
            <person name="Ohm R."/>
            <person name="Pangilinan J."/>
            <person name="Park H.-J."/>
            <person name="Ramirez L."/>
            <person name="Alfaro M."/>
            <person name="Sun H."/>
            <person name="Tritt A."/>
            <person name="Yoshinaga Y."/>
            <person name="Zwiers L.-H."/>
            <person name="Turgeon B."/>
            <person name="Goodwin S."/>
            <person name="Spatafora J."/>
            <person name="Crous P."/>
            <person name="Grigoriev I."/>
        </authorList>
    </citation>
    <scope>NUCLEOTIDE SEQUENCE</scope>
    <source>
        <strain evidence="2">CBS 113389</strain>
    </source>
</reference>
<protein>
    <submittedName>
        <fullName evidence="2">Lipocalin-like domain-containing protein</fullName>
    </submittedName>
</protein>
<dbReference type="EMBL" id="MU001634">
    <property type="protein sequence ID" value="KAF2484082.1"/>
    <property type="molecule type" value="Genomic_DNA"/>
</dbReference>
<gene>
    <name evidence="2" type="ORF">BDY17DRAFT_322957</name>
</gene>
<dbReference type="InterPro" id="IPR024311">
    <property type="entry name" value="Lipocalin-like"/>
</dbReference>
<dbReference type="GeneID" id="54477916"/>
<sequence length="170" mass="19117">MPTANPTTPNLWPKYSSRLSGAWKCISFEQRHAQTHDLLTKPHGDTPLGRVLISPQGFLSAHVANPQRLAQPLPSGKAWQTGGDAEVAHVARGLSMYCGYMEVYEDEAGLWWRTKVEVSSDPARMGGYEVRRVELIQEGGREVMVLRPERDMVLEDGTKARGELKWVRFE</sequence>